<evidence type="ECO:0000256" key="1">
    <source>
        <dbReference type="SAM" id="Phobius"/>
    </source>
</evidence>
<proteinExistence type="predicted"/>
<gene>
    <name evidence="2" type="ORF">C2L65_25125</name>
</gene>
<dbReference type="RefSeq" id="WP_042312418.1">
    <property type="nucleotide sequence ID" value="NZ_CP026112.1"/>
</dbReference>
<keyword evidence="1" id="KW-1133">Transmembrane helix</keyword>
<organism evidence="2 3">
    <name type="scientific">Paraburkholderia terrae</name>
    <dbReference type="NCBI Taxonomy" id="311230"/>
    <lineage>
        <taxon>Bacteria</taxon>
        <taxon>Pseudomonadati</taxon>
        <taxon>Pseudomonadota</taxon>
        <taxon>Betaproteobacteria</taxon>
        <taxon>Burkholderiales</taxon>
        <taxon>Burkholderiaceae</taxon>
        <taxon>Paraburkholderia</taxon>
    </lineage>
</organism>
<protein>
    <submittedName>
        <fullName evidence="2">Uncharacterized protein</fullName>
    </submittedName>
</protein>
<name>A0A2I8ETY9_9BURK</name>
<dbReference type="KEGG" id="pter:C2L65_25125"/>
<evidence type="ECO:0000313" key="3">
    <source>
        <dbReference type="Proteomes" id="UP000243502"/>
    </source>
</evidence>
<accession>A0A2I8ETY9</accession>
<evidence type="ECO:0000313" key="2">
    <source>
        <dbReference type="EMBL" id="AUT62862.1"/>
    </source>
</evidence>
<keyword evidence="1" id="KW-0812">Transmembrane</keyword>
<dbReference type="Proteomes" id="UP000243502">
    <property type="component" value="Chromosome 2"/>
</dbReference>
<keyword evidence="1" id="KW-0472">Membrane</keyword>
<dbReference type="OrthoDB" id="6148995at2"/>
<feature type="transmembrane region" description="Helical" evidence="1">
    <location>
        <begin position="20"/>
        <end position="39"/>
    </location>
</feature>
<dbReference type="AlphaFoldDB" id="A0A2I8ETY9"/>
<reference evidence="2 3" key="1">
    <citation type="submission" date="2018-01" db="EMBL/GenBank/DDBJ databases">
        <title>Species boundaries and ecological features among Paraburkholderia terrae DSMZ17804T, P. hospita DSMZ17164T and P. caribensis DSMZ13236T.</title>
        <authorList>
            <person name="Pratama A.A."/>
        </authorList>
    </citation>
    <scope>NUCLEOTIDE SEQUENCE [LARGE SCALE GENOMIC DNA]</scope>
    <source>
        <strain evidence="2 3">DSM 17804</strain>
    </source>
</reference>
<dbReference type="EMBL" id="CP026112">
    <property type="protein sequence ID" value="AUT62862.1"/>
    <property type="molecule type" value="Genomic_DNA"/>
</dbReference>
<sequence>MREENYNERISVTSDALFKLIGQVFLYGGVSVGIGWLILQKSAERWVDAHFAKRQKQFEHEQAKELQRIKAKLDTVIQGSLKLQEREFKIIPEAWEKVSEAYSIASWLCSPLQSYTSLQRMSDAELEEFMSTRDHLSETQKQAIRDKRPEDRDKRWQEIDTDRRYFKARDALATADGFLKTNSIFLPDELREMFNEQTEVIWKALVAFEVGVQSEDYKMRNSAHETLRDEGKPLHERTEKAVRARLLEQTQLADDNTMMD</sequence>